<keyword evidence="6" id="KW-0560">Oxidoreductase</keyword>
<dbReference type="InterPro" id="IPR002401">
    <property type="entry name" value="Cyt_P450_E_grp-I"/>
</dbReference>
<keyword evidence="10" id="KW-1185">Reference proteome</keyword>
<keyword evidence="5" id="KW-0479">Metal-binding</keyword>
<evidence type="ECO:0000256" key="1">
    <source>
        <dbReference type="ARBA" id="ARBA00001971"/>
    </source>
</evidence>
<dbReference type="EMBL" id="KV425885">
    <property type="protein sequence ID" value="KZW03032.1"/>
    <property type="molecule type" value="Genomic_DNA"/>
</dbReference>
<evidence type="ECO:0000256" key="8">
    <source>
        <dbReference type="ARBA" id="ARBA00023033"/>
    </source>
</evidence>
<keyword evidence="8" id="KW-0503">Monooxygenase</keyword>
<keyword evidence="7" id="KW-0408">Iron</keyword>
<dbReference type="Pfam" id="PF00067">
    <property type="entry name" value="p450"/>
    <property type="match status" value="1"/>
</dbReference>
<evidence type="ECO:0000256" key="3">
    <source>
        <dbReference type="ARBA" id="ARBA00010617"/>
    </source>
</evidence>
<comment type="cofactor">
    <cofactor evidence="1">
        <name>heme</name>
        <dbReference type="ChEBI" id="CHEBI:30413"/>
    </cofactor>
</comment>
<evidence type="ECO:0000256" key="6">
    <source>
        <dbReference type="ARBA" id="ARBA00023002"/>
    </source>
</evidence>
<dbReference type="OrthoDB" id="2789670at2759"/>
<evidence type="ECO:0000256" key="4">
    <source>
        <dbReference type="ARBA" id="ARBA00022617"/>
    </source>
</evidence>
<dbReference type="STRING" id="1314781.A0A165Q3K3"/>
<comment type="similarity">
    <text evidence="3">Belongs to the cytochrome P450 family.</text>
</comment>
<dbReference type="GO" id="GO:0016705">
    <property type="term" value="F:oxidoreductase activity, acting on paired donors, with incorporation or reduction of molecular oxygen"/>
    <property type="evidence" value="ECO:0007669"/>
    <property type="project" value="InterPro"/>
</dbReference>
<comment type="pathway">
    <text evidence="2">Secondary metabolite biosynthesis.</text>
</comment>
<sequence length="422" mass="47956">MHLSLSQFALLCLTGIVVTSYVLKRSRKAKRLPPGPPRRFIVGNMYNLPQPPEEWKGYAALAKQYGPVTYLRIFTSDVIVLNTMKAATDLMDKRSAVYSDRPRFTMASEVLGMGWITSAMPYGNWWRQHRRALHQHLNESASKRWWTMHEDLNVRFLRRLMDAPEDWFDLAHWLAGANIIRMTFGLDTALKHDPWVQMGIDTVEIFSKAAAFGTFAVDFFPALKYVPSWLPGGGFKRDAAVWREKQYRTKELMFKRASEMLASPTAGAARQSITSELLDAGFGGASIDEEVIKNTVGVMYIAGADTSFASMRAFVHAMLVHPTVQRTVQAELDAKIPTSRLPTLTDRSHLPYLEAVIREVMRTYPVTPMGVSHRVTKDDEYEGMHIPKGATVIANTWAILNDEQLYPEPNEFKPERFLRDLL</sequence>
<keyword evidence="4" id="KW-0349">Heme</keyword>
<dbReference type="InParanoid" id="A0A165Q3K3"/>
<dbReference type="GO" id="GO:0020037">
    <property type="term" value="F:heme binding"/>
    <property type="evidence" value="ECO:0007669"/>
    <property type="project" value="InterPro"/>
</dbReference>
<evidence type="ECO:0000256" key="5">
    <source>
        <dbReference type="ARBA" id="ARBA00022723"/>
    </source>
</evidence>
<dbReference type="PRINTS" id="PR00463">
    <property type="entry name" value="EP450I"/>
</dbReference>
<dbReference type="GO" id="GO:0005506">
    <property type="term" value="F:iron ion binding"/>
    <property type="evidence" value="ECO:0007669"/>
    <property type="project" value="InterPro"/>
</dbReference>
<reference evidence="9 10" key="1">
    <citation type="journal article" date="2016" name="Mol. Biol. Evol.">
        <title>Comparative Genomics of Early-Diverging Mushroom-Forming Fungi Provides Insights into the Origins of Lignocellulose Decay Capabilities.</title>
        <authorList>
            <person name="Nagy L.G."/>
            <person name="Riley R."/>
            <person name="Tritt A."/>
            <person name="Adam C."/>
            <person name="Daum C."/>
            <person name="Floudas D."/>
            <person name="Sun H."/>
            <person name="Yadav J.S."/>
            <person name="Pangilinan J."/>
            <person name="Larsson K.H."/>
            <person name="Matsuura K."/>
            <person name="Barry K."/>
            <person name="Labutti K."/>
            <person name="Kuo R."/>
            <person name="Ohm R.A."/>
            <person name="Bhattacharya S.S."/>
            <person name="Shirouzu T."/>
            <person name="Yoshinaga Y."/>
            <person name="Martin F.M."/>
            <person name="Grigoriev I.V."/>
            <person name="Hibbett D.S."/>
        </authorList>
    </citation>
    <scope>NUCLEOTIDE SEQUENCE [LARGE SCALE GENOMIC DNA]</scope>
    <source>
        <strain evidence="9 10">HHB12029</strain>
    </source>
</reference>
<dbReference type="InterPro" id="IPR036396">
    <property type="entry name" value="Cyt_P450_sf"/>
</dbReference>
<proteinExistence type="inferred from homology"/>
<dbReference type="PANTHER" id="PTHR46300:SF7">
    <property type="entry name" value="P450, PUTATIVE (EUROFUNG)-RELATED"/>
    <property type="match status" value="1"/>
</dbReference>
<dbReference type="Gene3D" id="1.10.630.10">
    <property type="entry name" value="Cytochrome P450"/>
    <property type="match status" value="1"/>
</dbReference>
<accession>A0A165Q3K3</accession>
<gene>
    <name evidence="9" type="ORF">EXIGLDRAFT_759347</name>
</gene>
<dbReference type="GO" id="GO:0004497">
    <property type="term" value="F:monooxygenase activity"/>
    <property type="evidence" value="ECO:0007669"/>
    <property type="project" value="UniProtKB-KW"/>
</dbReference>
<dbReference type="AlphaFoldDB" id="A0A165Q3K3"/>
<dbReference type="SUPFAM" id="SSF48264">
    <property type="entry name" value="Cytochrome P450"/>
    <property type="match status" value="1"/>
</dbReference>
<dbReference type="CDD" id="cd11065">
    <property type="entry name" value="CYP64-like"/>
    <property type="match status" value="1"/>
</dbReference>
<dbReference type="InterPro" id="IPR001128">
    <property type="entry name" value="Cyt_P450"/>
</dbReference>
<evidence type="ECO:0000256" key="2">
    <source>
        <dbReference type="ARBA" id="ARBA00005179"/>
    </source>
</evidence>
<dbReference type="InterPro" id="IPR050364">
    <property type="entry name" value="Cytochrome_P450_fung"/>
</dbReference>
<evidence type="ECO:0000256" key="7">
    <source>
        <dbReference type="ARBA" id="ARBA00023004"/>
    </source>
</evidence>
<evidence type="ECO:0000313" key="9">
    <source>
        <dbReference type="EMBL" id="KZW03032.1"/>
    </source>
</evidence>
<organism evidence="9 10">
    <name type="scientific">Exidia glandulosa HHB12029</name>
    <dbReference type="NCBI Taxonomy" id="1314781"/>
    <lineage>
        <taxon>Eukaryota</taxon>
        <taxon>Fungi</taxon>
        <taxon>Dikarya</taxon>
        <taxon>Basidiomycota</taxon>
        <taxon>Agaricomycotina</taxon>
        <taxon>Agaricomycetes</taxon>
        <taxon>Auriculariales</taxon>
        <taxon>Exidiaceae</taxon>
        <taxon>Exidia</taxon>
    </lineage>
</organism>
<dbReference type="PANTHER" id="PTHR46300">
    <property type="entry name" value="P450, PUTATIVE (EUROFUNG)-RELATED-RELATED"/>
    <property type="match status" value="1"/>
</dbReference>
<dbReference type="Proteomes" id="UP000077266">
    <property type="component" value="Unassembled WGS sequence"/>
</dbReference>
<evidence type="ECO:0000313" key="10">
    <source>
        <dbReference type="Proteomes" id="UP000077266"/>
    </source>
</evidence>
<protein>
    <submittedName>
        <fullName evidence="9">Cytochrome P450</fullName>
    </submittedName>
</protein>
<name>A0A165Q3K3_EXIGL</name>